<protein>
    <submittedName>
        <fullName evidence="1">Uncharacterized protein</fullName>
    </submittedName>
</protein>
<dbReference type="EMBL" id="CATNWA010021342">
    <property type="protein sequence ID" value="CAI9622313.1"/>
    <property type="molecule type" value="Genomic_DNA"/>
</dbReference>
<organism evidence="1 2">
    <name type="scientific">Staurois parvus</name>
    <dbReference type="NCBI Taxonomy" id="386267"/>
    <lineage>
        <taxon>Eukaryota</taxon>
        <taxon>Metazoa</taxon>
        <taxon>Chordata</taxon>
        <taxon>Craniata</taxon>
        <taxon>Vertebrata</taxon>
        <taxon>Euteleostomi</taxon>
        <taxon>Amphibia</taxon>
        <taxon>Batrachia</taxon>
        <taxon>Anura</taxon>
        <taxon>Neobatrachia</taxon>
        <taxon>Ranoidea</taxon>
        <taxon>Ranidae</taxon>
        <taxon>Staurois</taxon>
    </lineage>
</organism>
<name>A0ABN9HN85_9NEOB</name>
<evidence type="ECO:0000313" key="2">
    <source>
        <dbReference type="Proteomes" id="UP001162483"/>
    </source>
</evidence>
<accession>A0ABN9HN85</accession>
<reference evidence="1" key="1">
    <citation type="submission" date="2023-05" db="EMBL/GenBank/DDBJ databases">
        <authorList>
            <person name="Stuckert A."/>
        </authorList>
    </citation>
    <scope>NUCLEOTIDE SEQUENCE</scope>
</reference>
<dbReference type="Proteomes" id="UP001162483">
    <property type="component" value="Unassembled WGS sequence"/>
</dbReference>
<sequence length="43" mass="4701">MASPPPASVRSPQSGARCVLRSLYRTSVRGPDHVITDWPISDH</sequence>
<evidence type="ECO:0000313" key="1">
    <source>
        <dbReference type="EMBL" id="CAI9622313.1"/>
    </source>
</evidence>
<proteinExistence type="predicted"/>
<comment type="caution">
    <text evidence="1">The sequence shown here is derived from an EMBL/GenBank/DDBJ whole genome shotgun (WGS) entry which is preliminary data.</text>
</comment>
<gene>
    <name evidence="1" type="ORF">SPARVUS_LOCUS16274843</name>
</gene>
<keyword evidence="2" id="KW-1185">Reference proteome</keyword>